<keyword evidence="1" id="KW-0732">Signal</keyword>
<evidence type="ECO:0000313" key="2">
    <source>
        <dbReference type="EMBL" id="KAK1743393.1"/>
    </source>
</evidence>
<feature type="chain" id="PRO_5042246017" evidence="1">
    <location>
        <begin position="27"/>
        <end position="190"/>
    </location>
</feature>
<protein>
    <submittedName>
        <fullName evidence="2">Uncharacterized protein</fullName>
    </submittedName>
</protein>
<accession>A0AAD8YBV9</accession>
<keyword evidence="3" id="KW-1185">Reference proteome</keyword>
<sequence length="190" mass="20738">MMCQFPFFPLIRTLLALACIGQKTNAFQMMNLRRSSTVARTIHQQPIDSYLSAESNTGGSFFQDDDCEDLCDAFGEQTLMASLANRIQETVPPQGKSVPPMRRIKRSLWSDPKPTKCEACSGVGSTYCRFCGGVSFLSGIGGETDALFIDGIGKSCPVCDDGNEACRECSGTGYIFSWKKPTDDADSMHP</sequence>
<dbReference type="AlphaFoldDB" id="A0AAD8YBV9"/>
<name>A0AAD8YBV9_9STRA</name>
<dbReference type="Proteomes" id="UP001224775">
    <property type="component" value="Unassembled WGS sequence"/>
</dbReference>
<proteinExistence type="predicted"/>
<gene>
    <name evidence="2" type="ORF">QTG54_006014</name>
</gene>
<dbReference type="EMBL" id="JATAAI010000009">
    <property type="protein sequence ID" value="KAK1743393.1"/>
    <property type="molecule type" value="Genomic_DNA"/>
</dbReference>
<feature type="signal peptide" evidence="1">
    <location>
        <begin position="1"/>
        <end position="26"/>
    </location>
</feature>
<reference evidence="2" key="1">
    <citation type="submission" date="2023-06" db="EMBL/GenBank/DDBJ databases">
        <title>Survivors Of The Sea: Transcriptome response of Skeletonema marinoi to long-term dormancy.</title>
        <authorList>
            <person name="Pinder M.I.M."/>
            <person name="Kourtchenko O."/>
            <person name="Robertson E.K."/>
            <person name="Larsson T."/>
            <person name="Maumus F."/>
            <person name="Osuna-Cruz C.M."/>
            <person name="Vancaester E."/>
            <person name="Stenow R."/>
            <person name="Vandepoele K."/>
            <person name="Ploug H."/>
            <person name="Bruchert V."/>
            <person name="Godhe A."/>
            <person name="Topel M."/>
        </authorList>
    </citation>
    <scope>NUCLEOTIDE SEQUENCE</scope>
    <source>
        <strain evidence="2">R05AC</strain>
    </source>
</reference>
<organism evidence="2 3">
    <name type="scientific">Skeletonema marinoi</name>
    <dbReference type="NCBI Taxonomy" id="267567"/>
    <lineage>
        <taxon>Eukaryota</taxon>
        <taxon>Sar</taxon>
        <taxon>Stramenopiles</taxon>
        <taxon>Ochrophyta</taxon>
        <taxon>Bacillariophyta</taxon>
        <taxon>Coscinodiscophyceae</taxon>
        <taxon>Thalassiosirophycidae</taxon>
        <taxon>Thalassiosirales</taxon>
        <taxon>Skeletonemataceae</taxon>
        <taxon>Skeletonema</taxon>
        <taxon>Skeletonema marinoi-dohrnii complex</taxon>
    </lineage>
</organism>
<comment type="caution">
    <text evidence="2">The sequence shown here is derived from an EMBL/GenBank/DDBJ whole genome shotgun (WGS) entry which is preliminary data.</text>
</comment>
<evidence type="ECO:0000256" key="1">
    <source>
        <dbReference type="SAM" id="SignalP"/>
    </source>
</evidence>
<evidence type="ECO:0000313" key="3">
    <source>
        <dbReference type="Proteomes" id="UP001224775"/>
    </source>
</evidence>